<keyword evidence="1" id="KW-0812">Transmembrane</keyword>
<accession>A0ABX8AGR8</accession>
<dbReference type="Proteomes" id="UP000682843">
    <property type="component" value="Chromosome"/>
</dbReference>
<evidence type="ECO:0000313" key="3">
    <source>
        <dbReference type="Proteomes" id="UP000682843"/>
    </source>
</evidence>
<proteinExistence type="predicted"/>
<organism evidence="2 3">
    <name type="scientific">Tardiphaga alba</name>
    <dbReference type="NCBI Taxonomy" id="340268"/>
    <lineage>
        <taxon>Bacteria</taxon>
        <taxon>Pseudomonadati</taxon>
        <taxon>Pseudomonadota</taxon>
        <taxon>Alphaproteobacteria</taxon>
        <taxon>Hyphomicrobiales</taxon>
        <taxon>Nitrobacteraceae</taxon>
        <taxon>Tardiphaga</taxon>
    </lineage>
</organism>
<feature type="transmembrane region" description="Helical" evidence="1">
    <location>
        <begin position="154"/>
        <end position="172"/>
    </location>
</feature>
<gene>
    <name evidence="2" type="ORF">RPMA_20715</name>
</gene>
<reference evidence="2 3" key="1">
    <citation type="submission" date="2019-02" db="EMBL/GenBank/DDBJ databases">
        <title>Emended description of the genus Rhodopseudomonas and description of Rhodopseudomonas albus sp. nov., a non-phototrophic, heavy-metal-tolerant bacterium isolated from garden soil.</title>
        <authorList>
            <person name="Bao Z."/>
            <person name="Cao W.W."/>
            <person name="Sato Y."/>
            <person name="Nishizawa T."/>
            <person name="Zhao J."/>
            <person name="Guo Y."/>
            <person name="Ohta H."/>
        </authorList>
    </citation>
    <scope>NUCLEOTIDE SEQUENCE [LARGE SCALE GENOMIC DNA]</scope>
    <source>
        <strain evidence="2 3">SK50-23</strain>
    </source>
</reference>
<evidence type="ECO:0000313" key="2">
    <source>
        <dbReference type="EMBL" id="QUS42502.1"/>
    </source>
</evidence>
<protein>
    <submittedName>
        <fullName evidence="2">Uncharacterized protein</fullName>
    </submittedName>
</protein>
<evidence type="ECO:0000256" key="1">
    <source>
        <dbReference type="SAM" id="Phobius"/>
    </source>
</evidence>
<name>A0ABX8AGR8_9BRAD</name>
<keyword evidence="1" id="KW-0472">Membrane</keyword>
<keyword evidence="1" id="KW-1133">Transmembrane helix</keyword>
<feature type="transmembrane region" description="Helical" evidence="1">
    <location>
        <begin position="127"/>
        <end position="148"/>
    </location>
</feature>
<sequence length="194" mass="21768">MLNRPGEASDGRTYFYRASLMGPAYQFELTDEGLVWKIGRRSGVWPYADIASVRLSYRPMAMQRKRYSADLQNREGRRLKLFSTSKQTAALMEPQFGYPAFMITLHERLAAAGSAVTLRAGIKPWTFNVLSAALALVGLAMAALLIRALYVGEFAGVIFIVLLSALFGWQGWDFLSRNRPRSYTFDDVPKDLLG</sequence>
<keyword evidence="3" id="KW-1185">Reference proteome</keyword>
<dbReference type="EMBL" id="CP036498">
    <property type="protein sequence ID" value="QUS42502.1"/>
    <property type="molecule type" value="Genomic_DNA"/>
</dbReference>